<organism evidence="3 4">
    <name type="scientific">Ruegeria atlantica</name>
    <dbReference type="NCBI Taxonomy" id="81569"/>
    <lineage>
        <taxon>Bacteria</taxon>
        <taxon>Pseudomonadati</taxon>
        <taxon>Pseudomonadota</taxon>
        <taxon>Alphaproteobacteria</taxon>
        <taxon>Rhodobacterales</taxon>
        <taxon>Roseobacteraceae</taxon>
        <taxon>Ruegeria</taxon>
    </lineage>
</organism>
<dbReference type="RefSeq" id="WP_145975898.1">
    <property type="nucleotide sequence ID" value="NZ_CYPS01000043.1"/>
</dbReference>
<dbReference type="EC" id="3.1.1.23" evidence="3"/>
<name>A0A0P1E601_9RHOB</name>
<evidence type="ECO:0000313" key="4">
    <source>
        <dbReference type="Proteomes" id="UP000050786"/>
    </source>
</evidence>
<accession>A0A0P1E601</accession>
<proteinExistence type="predicted"/>
<keyword evidence="4" id="KW-1185">Reference proteome</keyword>
<dbReference type="InterPro" id="IPR000073">
    <property type="entry name" value="AB_hydrolase_1"/>
</dbReference>
<dbReference type="Gene3D" id="3.40.50.1820">
    <property type="entry name" value="alpha/beta hydrolase"/>
    <property type="match status" value="1"/>
</dbReference>
<keyword evidence="1" id="KW-1133">Transmembrane helix</keyword>
<dbReference type="SUPFAM" id="SSF53474">
    <property type="entry name" value="alpha/beta-Hydrolases"/>
    <property type="match status" value="1"/>
</dbReference>
<dbReference type="GO" id="GO:0047372">
    <property type="term" value="F:monoacylglycerol lipase activity"/>
    <property type="evidence" value="ECO:0007669"/>
    <property type="project" value="UniProtKB-EC"/>
</dbReference>
<sequence length="331" mass="35462">MIRGVGNAIGRVLLVLVAAGALIYWFGPREEVNLNPSFEPRKFGEGVQVYFESVESTFNDITPGVEKRVVWQDGFKEQRTPVSILYLHGFSASSEEIRPVPDMVADALGANLVYTRLQGHGRGGEAMAEGTASGWMQDMAEGLAAARAVGDQVVVISTSTGGTLAAAAAMDDALIENVAGLVFVSPNFGVNTPGAWIPGLPWARSWLPLFMGEERDVSGPDPEKNKYWSSVYPWEAVVPMTALVETVYALDFSQARVPALFRFSDDDQVVRPDLTHKVAEAWGGPASVQTVTMGPGDDPSSHVIAGRLMSPGQTDAAVAGILAWLKEQGIE</sequence>
<evidence type="ECO:0000313" key="3">
    <source>
        <dbReference type="EMBL" id="CUH44149.1"/>
    </source>
</evidence>
<dbReference type="InterPro" id="IPR029058">
    <property type="entry name" value="AB_hydrolase_fold"/>
</dbReference>
<protein>
    <submittedName>
        <fullName evidence="3">Thermostable monoacylglycerol lipase</fullName>
        <ecNumber evidence="3">3.1.1.23</ecNumber>
    </submittedName>
</protein>
<keyword evidence="1" id="KW-0812">Transmembrane</keyword>
<dbReference type="Proteomes" id="UP000050786">
    <property type="component" value="Unassembled WGS sequence"/>
</dbReference>
<feature type="transmembrane region" description="Helical" evidence="1">
    <location>
        <begin position="9"/>
        <end position="27"/>
    </location>
</feature>
<gene>
    <name evidence="3" type="ORF">RUM4293_03046</name>
</gene>
<feature type="domain" description="AB hydrolase-1" evidence="2">
    <location>
        <begin position="84"/>
        <end position="281"/>
    </location>
</feature>
<dbReference type="AlphaFoldDB" id="A0A0P1E601"/>
<evidence type="ECO:0000256" key="1">
    <source>
        <dbReference type="SAM" id="Phobius"/>
    </source>
</evidence>
<keyword evidence="3" id="KW-0378">Hydrolase</keyword>
<reference evidence="4" key="1">
    <citation type="submission" date="2015-09" db="EMBL/GenBank/DDBJ databases">
        <authorList>
            <person name="Rodrigo-Torres L."/>
            <person name="Arahal D.R."/>
        </authorList>
    </citation>
    <scope>NUCLEOTIDE SEQUENCE [LARGE SCALE GENOMIC DNA]</scope>
    <source>
        <strain evidence="4">CECT 4293</strain>
    </source>
</reference>
<dbReference type="EMBL" id="CYPS01000043">
    <property type="protein sequence ID" value="CUH44149.1"/>
    <property type="molecule type" value="Genomic_DNA"/>
</dbReference>
<dbReference type="Pfam" id="PF12697">
    <property type="entry name" value="Abhydrolase_6"/>
    <property type="match status" value="1"/>
</dbReference>
<evidence type="ECO:0000259" key="2">
    <source>
        <dbReference type="Pfam" id="PF12697"/>
    </source>
</evidence>
<keyword evidence="1" id="KW-0472">Membrane</keyword>